<evidence type="ECO:0000313" key="3">
    <source>
        <dbReference type="Proteomes" id="UP000830440"/>
    </source>
</evidence>
<proteinExistence type="predicted"/>
<dbReference type="RefSeq" id="YP_010800342.1">
    <property type="nucleotide sequence ID" value="NC_076848.1"/>
</dbReference>
<reference evidence="2" key="1">
    <citation type="journal article" date="2021" name="MBio">
        <title>Novel Mycoviruses Discovered in the Mycovirome of a Necrotrophic Fungus.</title>
        <authorList>
            <person name="Ruiz-Padilla A."/>
            <person name="Rodriguez-Romero J."/>
            <person name="Gomez-Cid I."/>
            <person name="Pacifico D."/>
            <person name="Ayllon M.A."/>
        </authorList>
    </citation>
    <scope>NUCLEOTIDE SEQUENCE</scope>
    <source>
        <strain evidence="2">BCS15_DN2871</strain>
    </source>
</reference>
<dbReference type="Proteomes" id="UP000830440">
    <property type="component" value="Segment"/>
</dbReference>
<evidence type="ECO:0000313" key="2">
    <source>
        <dbReference type="EMBL" id="QJT73715.1"/>
    </source>
</evidence>
<evidence type="ECO:0000256" key="1">
    <source>
        <dbReference type="SAM" id="MobiDB-lite"/>
    </source>
</evidence>
<dbReference type="KEGG" id="vg:80538927"/>
<name>A0AAE7AP48_9VIRU</name>
<dbReference type="GeneID" id="80538927"/>
<accession>A0AAE7AP48</accession>
<sequence length="704" mass="78358">MATTQSTPSTTPMLNSKSTMDLIREVKLLTHNSPGNVPKIFKGPCEENSLRTLLPPLGLGLNKSPMEGLVPEAPLFKLNHMTLKYSYATFAEVDEEEVPILVALNIEEVKKVFGVLIAPFNIRLWVDPDHRSVSKSFLVIMDAEMKHAIVQWDLLLANAGAYSQMPGEEAFVDGLLPMQGYIELPILSATAVFQMVAEVAGVQGFIGYYGLAEQEIIEPVTPLTGKERKALLPGYLPPSVETVEEAQEEVEETPLLHTPPVPMAEDERTEAGYESARSTTTEVPGGTRKKGKGHAFEVTRDALAQAGHPGYTKQVDRVWAPMANIAEALKKASDPYMAKLGRHLVKILQTGGLLTSQGLRKLLTVSAMAVMAYNVPDRLDEVKKELEVLMSLNRTKSPDHWVENAQMGKNMMWAGAYLKLRKKVLPGPRKEIQYIGPIWPQNPGDQEALGKRESWAHWVPRQMAQAEGLLDITSRAIQKAYRKLGKGLRAIKKFMLAKLLNFRLRLFPELSDKEVEKALDDGLDAAVENDNAGLGITAKDGASWLTRFANWLLGFLKAFVTKVAAAKTAATSKITSFFGRLRLAKKERSLKVLRETLWTPYRVRKANDAKTRVMREWIRRNPEATAEDENAMETLVLRRVQDHYFGQGAAGYSDWSSKSKIYRTDREDAAFEQDLLALVDLGPILQSDGPGVEIEEKDLDMTIE</sequence>
<dbReference type="EMBL" id="MN617762">
    <property type="protein sequence ID" value="QJT73715.1"/>
    <property type="molecule type" value="Genomic_RNA"/>
</dbReference>
<organism evidence="2 3">
    <name type="scientific">Botrytis cinerea fusarivirus 3</name>
    <dbReference type="NCBI Taxonomy" id="2735919"/>
    <lineage>
        <taxon>Viruses</taxon>
        <taxon>Riboviria</taxon>
        <taxon>Orthornavirae</taxon>
        <taxon>Pisuviricota</taxon>
        <taxon>Duplopiviricetes</taxon>
        <taxon>Durnavirales</taxon>
        <taxon>Fusariviridae</taxon>
        <taxon>Betafusarivirus</taxon>
        <taxon>Betafusarivirus hispaniae</taxon>
    </lineage>
</organism>
<keyword evidence="3" id="KW-1185">Reference proteome</keyword>
<protein>
    <submittedName>
        <fullName evidence="2">Uncharacterized protein</fullName>
    </submittedName>
</protein>
<feature type="region of interest" description="Disordered" evidence="1">
    <location>
        <begin position="257"/>
        <end position="292"/>
    </location>
</feature>